<evidence type="ECO:0000256" key="2">
    <source>
        <dbReference type="ARBA" id="ARBA00005417"/>
    </source>
</evidence>
<gene>
    <name evidence="9" type="ORF">OSH07_22545</name>
</gene>
<dbReference type="SUPFAM" id="SSF52540">
    <property type="entry name" value="P-loop containing nucleoside triphosphate hydrolases"/>
    <property type="match status" value="1"/>
</dbReference>
<evidence type="ECO:0000256" key="5">
    <source>
        <dbReference type="ARBA" id="ARBA00022741"/>
    </source>
</evidence>
<dbReference type="Gene3D" id="3.40.50.300">
    <property type="entry name" value="P-loop containing nucleotide triphosphate hydrolases"/>
    <property type="match status" value="1"/>
</dbReference>
<dbReference type="InterPro" id="IPR003593">
    <property type="entry name" value="AAA+_ATPase"/>
</dbReference>
<evidence type="ECO:0000313" key="9">
    <source>
        <dbReference type="EMBL" id="MCX5571998.1"/>
    </source>
</evidence>
<comment type="similarity">
    <text evidence="2">Belongs to the ABC transporter superfamily.</text>
</comment>
<dbReference type="GO" id="GO:0005524">
    <property type="term" value="F:ATP binding"/>
    <property type="evidence" value="ECO:0007669"/>
    <property type="project" value="UniProtKB-KW"/>
</dbReference>
<dbReference type="FunFam" id="3.40.50.300:FF:000016">
    <property type="entry name" value="Oligopeptide ABC transporter ATP-binding component"/>
    <property type="match status" value="1"/>
</dbReference>
<evidence type="ECO:0000256" key="4">
    <source>
        <dbReference type="ARBA" id="ARBA00022475"/>
    </source>
</evidence>
<dbReference type="NCBIfam" id="TIGR01727">
    <property type="entry name" value="oligo_HPY"/>
    <property type="match status" value="1"/>
</dbReference>
<dbReference type="PROSITE" id="PS00211">
    <property type="entry name" value="ABC_TRANSPORTER_1"/>
    <property type="match status" value="1"/>
</dbReference>
<evidence type="ECO:0000256" key="3">
    <source>
        <dbReference type="ARBA" id="ARBA00022448"/>
    </source>
</evidence>
<dbReference type="Proteomes" id="UP001144805">
    <property type="component" value="Unassembled WGS sequence"/>
</dbReference>
<dbReference type="InterPro" id="IPR027417">
    <property type="entry name" value="P-loop_NTPase"/>
</dbReference>
<keyword evidence="5" id="KW-0547">Nucleotide-binding</keyword>
<name>A0A9X3IMX4_9HYPH</name>
<feature type="domain" description="ABC transporter" evidence="8">
    <location>
        <begin position="12"/>
        <end position="257"/>
    </location>
</feature>
<dbReference type="PROSITE" id="PS50893">
    <property type="entry name" value="ABC_TRANSPORTER_2"/>
    <property type="match status" value="1"/>
</dbReference>
<proteinExistence type="inferred from homology"/>
<dbReference type="GO" id="GO:0016887">
    <property type="term" value="F:ATP hydrolysis activity"/>
    <property type="evidence" value="ECO:0007669"/>
    <property type="project" value="InterPro"/>
</dbReference>
<evidence type="ECO:0000256" key="7">
    <source>
        <dbReference type="ARBA" id="ARBA00023136"/>
    </source>
</evidence>
<dbReference type="RefSeq" id="WP_266340956.1">
    <property type="nucleotide sequence ID" value="NZ_JAPKNK010000013.1"/>
</dbReference>
<sequence>MTKSPMERPNALEVTDLVVHNTVLTAVRGIDFTLPAGGRMGLVGESGSGKTLTALSLMGLLPMGWQANGSIRHDGVDLVTQSDKALSSRRGRTLSMVFQDPLSSLDPVRRIGFQVSSVIRRHTKASKQEAEAQTLELFRQMSLPRPEQLMRAYPHEISGGQRQRVMIAMALACYPQLIIADEPTTALDVTVQKQVLRILNKAVQERGCALMMITHDLPIIAAMCDTVAVMYAGRIVEMGPVAEVFRSPCHPYTKGLLDSQPTMDNIALDGSSRLASIAGMVPPLHSLPRGCAFHPRCGAATERCRTEVPQLEKGTRRAACWHPIAATAGAAVQAGVSAP</sequence>
<evidence type="ECO:0000313" key="10">
    <source>
        <dbReference type="Proteomes" id="UP001144805"/>
    </source>
</evidence>
<dbReference type="SMART" id="SM00382">
    <property type="entry name" value="AAA"/>
    <property type="match status" value="1"/>
</dbReference>
<dbReference type="Pfam" id="PF08352">
    <property type="entry name" value="oligo_HPY"/>
    <property type="match status" value="1"/>
</dbReference>
<keyword evidence="10" id="KW-1185">Reference proteome</keyword>
<dbReference type="GO" id="GO:0015833">
    <property type="term" value="P:peptide transport"/>
    <property type="evidence" value="ECO:0007669"/>
    <property type="project" value="InterPro"/>
</dbReference>
<protein>
    <submittedName>
        <fullName evidence="9">ABC transporter ATP-binding protein</fullName>
    </submittedName>
</protein>
<accession>A0A9X3IMX4</accession>
<comment type="subcellular location">
    <subcellularLocation>
        <location evidence="1">Cell inner membrane</location>
        <topology evidence="1">Peripheral membrane protein</topology>
    </subcellularLocation>
</comment>
<dbReference type="PANTHER" id="PTHR43297">
    <property type="entry name" value="OLIGOPEPTIDE TRANSPORT ATP-BINDING PROTEIN APPD"/>
    <property type="match status" value="1"/>
</dbReference>
<reference evidence="9" key="1">
    <citation type="submission" date="2022-11" db="EMBL/GenBank/DDBJ databases">
        <title>Biodiversity and phylogenetic relationships of bacteria.</title>
        <authorList>
            <person name="Machado R.A.R."/>
            <person name="Bhat A."/>
            <person name="Loulou A."/>
            <person name="Kallel S."/>
        </authorList>
    </citation>
    <scope>NUCLEOTIDE SEQUENCE</scope>
    <source>
        <strain evidence="9">K-TC2</strain>
    </source>
</reference>
<keyword evidence="6 9" id="KW-0067">ATP-binding</keyword>
<dbReference type="AlphaFoldDB" id="A0A9X3IMX4"/>
<dbReference type="GO" id="GO:0055085">
    <property type="term" value="P:transmembrane transport"/>
    <property type="evidence" value="ECO:0007669"/>
    <property type="project" value="UniProtKB-ARBA"/>
</dbReference>
<organism evidence="9 10">
    <name type="scientific">Kaistia nematophila</name>
    <dbReference type="NCBI Taxonomy" id="2994654"/>
    <lineage>
        <taxon>Bacteria</taxon>
        <taxon>Pseudomonadati</taxon>
        <taxon>Pseudomonadota</taxon>
        <taxon>Alphaproteobacteria</taxon>
        <taxon>Hyphomicrobiales</taxon>
        <taxon>Kaistiaceae</taxon>
        <taxon>Kaistia</taxon>
    </lineage>
</organism>
<dbReference type="EMBL" id="JAPKNK010000013">
    <property type="protein sequence ID" value="MCX5571998.1"/>
    <property type="molecule type" value="Genomic_DNA"/>
</dbReference>
<evidence type="ECO:0000259" key="8">
    <source>
        <dbReference type="PROSITE" id="PS50893"/>
    </source>
</evidence>
<comment type="caution">
    <text evidence="9">The sequence shown here is derived from an EMBL/GenBank/DDBJ whole genome shotgun (WGS) entry which is preliminary data.</text>
</comment>
<dbReference type="Pfam" id="PF00005">
    <property type="entry name" value="ABC_tran"/>
    <property type="match status" value="1"/>
</dbReference>
<keyword evidence="4" id="KW-1003">Cell membrane</keyword>
<dbReference type="InterPro" id="IPR017871">
    <property type="entry name" value="ABC_transporter-like_CS"/>
</dbReference>
<dbReference type="InterPro" id="IPR013563">
    <property type="entry name" value="Oligopep_ABC_C"/>
</dbReference>
<keyword evidence="7" id="KW-0472">Membrane</keyword>
<dbReference type="InterPro" id="IPR003439">
    <property type="entry name" value="ABC_transporter-like_ATP-bd"/>
</dbReference>
<evidence type="ECO:0000256" key="1">
    <source>
        <dbReference type="ARBA" id="ARBA00004417"/>
    </source>
</evidence>
<keyword evidence="3" id="KW-0813">Transport</keyword>
<dbReference type="InterPro" id="IPR050388">
    <property type="entry name" value="ABC_Ni/Peptide_Import"/>
</dbReference>
<dbReference type="PANTHER" id="PTHR43297:SF2">
    <property type="entry name" value="DIPEPTIDE TRANSPORT ATP-BINDING PROTEIN DPPD"/>
    <property type="match status" value="1"/>
</dbReference>
<dbReference type="GO" id="GO:0005886">
    <property type="term" value="C:plasma membrane"/>
    <property type="evidence" value="ECO:0007669"/>
    <property type="project" value="UniProtKB-SubCell"/>
</dbReference>
<evidence type="ECO:0000256" key="6">
    <source>
        <dbReference type="ARBA" id="ARBA00022840"/>
    </source>
</evidence>
<dbReference type="CDD" id="cd03257">
    <property type="entry name" value="ABC_NikE_OppD_transporters"/>
    <property type="match status" value="1"/>
</dbReference>